<sequence>MRSFIKSHRKTDSTVSSTLESPLLENNHATSTHGHSNSATLISPPDDYYPPVSYSNRSSTTPIPSPKIQQHPQFTPPQANHSNSSSISSPKKLLTPIKNLFASSSHSKSTVTTPSSSENLSNCINGISPKESKVKFLKHKRKESHISITNELTKLPKEPLNSLYDNKTYTKLTSFKHTKTKSSKYRSSTIETSKQNSQSNERRPSSTTSESNNRSEHFADSNQRKSLLDPSTTTSELGPPISLSQTPSYASSDTSIAESESKFNTKTVLLDEIQLSENDKTTKKKQTSERMVDFEFPSKEIYETQNKKEQHQQSFYDQDEDNKDDDDNDDDDDDDDNSSQFSFVHDMKGGRNTSVKYYKTKNSKNTNNDEGLSNTFNELDLGYEVDEFSDYDYENNGGDLDDEYDDFGGFEDDDEDENYNKYFGSDLEDTNDDEGIFYRSSVDNQSPERNVITPDLEYKTAPESTNTREKLGESLFPIDSDRPNKRNKFNGSFHLSIVGPKTQSPKPSPTKSGFEEDILENYLDKSDRSSTNSDDSSLDQGDFDTCNFELFALNSPIINGLTIGNNLRHRGGRDRDFINTNRLIIHRKPIDFYDDNSNVSGFHLNNKERSKLYLHAFHGSIDDGFNKAMDEKVKQFDEFTTKLTNTSEHIKENIGLGITTATEANQEKSRSTYAGSISTNDSATSRLTAPTSDMVSSSTETSTIPINNASKSNIADTASFRQSVNDMMALLGSLESKQAKAEDENFLEKANNSNTQRNSIIDMMGILGKLEDDINKQTGSTEKAKSEVRNSIVGMMDLLANLESKESSTGVGKTNANNKEESKNLRSSVAGMMDLLANLENTTTTNDKPKQGNRKSVVDMMSTLSALQEPPVIENNANSNVQTNTAKSLEHEPKRKASFKRYSWFNSQESLSIKGKSQVKECDPTDDNDKYNTSLDQDLLDEINQIPDDFDFDQKPPETEKYKRLSQERSGFYRSNSYNRKPKKTVISNQFLSNKIETLNKTVTFYKSLSPSSSIFDSRSRSVSRGPSTRSMNSFASVSEEVNEEDENLEENEGVGDENYSESIKEVNGDFNFRFQVTPSSYSSKDLRTIKEVTNSPNPNK</sequence>
<feature type="compositionally biased region" description="Low complexity" evidence="1">
    <location>
        <begin position="43"/>
        <end position="55"/>
    </location>
</feature>
<name>C4YJF8_CANAW</name>
<feature type="compositionally biased region" description="Acidic residues" evidence="1">
    <location>
        <begin position="1041"/>
        <end position="1060"/>
    </location>
</feature>
<feature type="compositionally biased region" description="Basic and acidic residues" evidence="1">
    <location>
        <begin position="457"/>
        <end position="472"/>
    </location>
</feature>
<organism evidence="2 3">
    <name type="scientific">Candida albicans (strain WO-1)</name>
    <name type="common">Yeast</name>
    <dbReference type="NCBI Taxonomy" id="294748"/>
    <lineage>
        <taxon>Eukaryota</taxon>
        <taxon>Fungi</taxon>
        <taxon>Dikarya</taxon>
        <taxon>Ascomycota</taxon>
        <taxon>Saccharomycotina</taxon>
        <taxon>Pichiomycetes</taxon>
        <taxon>Debaryomycetaceae</taxon>
        <taxon>Candida/Lodderomyces clade</taxon>
        <taxon>Candida</taxon>
    </lineage>
</organism>
<reference evidence="2 3" key="1">
    <citation type="journal article" date="2009" name="Nature">
        <title>Evolution of pathogenicity and sexual reproduction in eight Candida genomes.</title>
        <authorList>
            <person name="Butler G."/>
            <person name="Rasmussen M.D."/>
            <person name="Lin M.F."/>
            <person name="Santos M.A."/>
            <person name="Sakthikumar S."/>
            <person name="Munro C.A."/>
            <person name="Rheinbay E."/>
            <person name="Grabherr M."/>
            <person name="Forche A."/>
            <person name="Reedy J.L."/>
            <person name="Agrafioti I."/>
            <person name="Arnaud M.B."/>
            <person name="Bates S."/>
            <person name="Brown A.J."/>
            <person name="Brunke S."/>
            <person name="Costanzo M.C."/>
            <person name="Fitzpatrick D.A."/>
            <person name="de Groot P.W."/>
            <person name="Harris D."/>
            <person name="Hoyer L.L."/>
            <person name="Hube B."/>
            <person name="Klis F.M."/>
            <person name="Kodira C."/>
            <person name="Lennard N."/>
            <person name="Logue M.E."/>
            <person name="Martin R."/>
            <person name="Neiman A.M."/>
            <person name="Nikolaou E."/>
            <person name="Quail M.A."/>
            <person name="Quinn J."/>
            <person name="Santos M.C."/>
            <person name="Schmitzberger F.F."/>
            <person name="Sherlock G."/>
            <person name="Shah P."/>
            <person name="Silverstein K.A."/>
            <person name="Skrzypek M.S."/>
            <person name="Soll D."/>
            <person name="Staggs R."/>
            <person name="Stansfield I."/>
            <person name="Stumpf M.P."/>
            <person name="Sudbery P.E."/>
            <person name="Srikantha T."/>
            <person name="Zeng Q."/>
            <person name="Berman J."/>
            <person name="Berriman M."/>
            <person name="Heitman J."/>
            <person name="Gow N.A."/>
            <person name="Lorenz M.C."/>
            <person name="Birren B.W."/>
            <person name="Kellis M."/>
            <person name="Cuomo C.A."/>
        </authorList>
    </citation>
    <scope>NUCLEOTIDE SEQUENCE [LARGE SCALE GENOMIC DNA]</scope>
    <source>
        <strain evidence="2 3">WO-1</strain>
    </source>
</reference>
<feature type="region of interest" description="Disordered" evidence="1">
    <location>
        <begin position="177"/>
        <end position="260"/>
    </location>
</feature>
<keyword evidence="3" id="KW-1185">Reference proteome</keyword>
<feature type="region of interest" description="Disordered" evidence="1">
    <location>
        <begin position="1082"/>
        <end position="1101"/>
    </location>
</feature>
<feature type="region of interest" description="Disordered" evidence="1">
    <location>
        <begin position="662"/>
        <end position="704"/>
    </location>
</feature>
<dbReference type="OrthoDB" id="3973129at2759"/>
<protein>
    <submittedName>
        <fullName evidence="2">Uncharacterized protein</fullName>
    </submittedName>
</protein>
<feature type="region of interest" description="Disordered" evidence="1">
    <location>
        <begin position="1012"/>
        <end position="1060"/>
    </location>
</feature>
<feature type="compositionally biased region" description="Basic and acidic residues" evidence="1">
    <location>
        <begin position="279"/>
        <end position="311"/>
    </location>
</feature>
<evidence type="ECO:0000256" key="1">
    <source>
        <dbReference type="SAM" id="MobiDB-lite"/>
    </source>
</evidence>
<feature type="compositionally biased region" description="Polar residues" evidence="1">
    <location>
        <begin position="1026"/>
        <end position="1037"/>
    </location>
</feature>
<dbReference type="Proteomes" id="UP000001429">
    <property type="component" value="Chromosome 2"/>
</dbReference>
<accession>C4YJF8</accession>
<feature type="region of interest" description="Disordered" evidence="1">
    <location>
        <begin position="457"/>
        <end position="514"/>
    </location>
</feature>
<evidence type="ECO:0000313" key="2">
    <source>
        <dbReference type="EMBL" id="EEQ45642.1"/>
    </source>
</evidence>
<evidence type="ECO:0000313" key="3">
    <source>
        <dbReference type="Proteomes" id="UP000001429"/>
    </source>
</evidence>
<feature type="compositionally biased region" description="Polar residues" evidence="1">
    <location>
        <begin position="1092"/>
        <end position="1101"/>
    </location>
</feature>
<dbReference type="EMBL" id="CH672350">
    <property type="protein sequence ID" value="EEQ45642.1"/>
    <property type="molecule type" value="Genomic_DNA"/>
</dbReference>
<feature type="region of interest" description="Disordered" evidence="1">
    <location>
        <begin position="1"/>
        <end position="91"/>
    </location>
</feature>
<feature type="compositionally biased region" description="Polar residues" evidence="1">
    <location>
        <begin position="228"/>
        <end position="260"/>
    </location>
</feature>
<dbReference type="PaxDb" id="5476-C4YJF8"/>
<feature type="compositionally biased region" description="Polar residues" evidence="1">
    <location>
        <begin position="27"/>
        <end position="41"/>
    </location>
</feature>
<dbReference type="VEuPathDB" id="FungiDB:CAWG_03972"/>
<dbReference type="AlphaFoldDB" id="C4YJF8"/>
<feature type="compositionally biased region" description="Polar residues" evidence="1">
    <location>
        <begin position="875"/>
        <end position="887"/>
    </location>
</feature>
<feature type="region of interest" description="Disordered" evidence="1">
    <location>
        <begin position="873"/>
        <end position="893"/>
    </location>
</feature>
<feature type="compositionally biased region" description="Acidic residues" evidence="1">
    <location>
        <begin position="317"/>
        <end position="337"/>
    </location>
</feature>
<dbReference type="OMA" id="RYSWFNS"/>
<feature type="compositionally biased region" description="Polar residues" evidence="1">
    <location>
        <begin position="671"/>
        <end position="704"/>
    </location>
</feature>
<feature type="region of interest" description="Disordered" evidence="1">
    <location>
        <begin position="279"/>
        <end position="375"/>
    </location>
</feature>
<feature type="compositionally biased region" description="Polar residues" evidence="1">
    <location>
        <begin position="56"/>
        <end position="81"/>
    </location>
</feature>
<feature type="region of interest" description="Disordered" evidence="1">
    <location>
        <begin position="104"/>
        <end position="124"/>
    </location>
</feature>
<feature type="compositionally biased region" description="Low complexity" evidence="1">
    <location>
        <begin position="1012"/>
        <end position="1025"/>
    </location>
</feature>
<feature type="compositionally biased region" description="Low complexity" evidence="1">
    <location>
        <begin position="500"/>
        <end position="512"/>
    </location>
</feature>
<proteinExistence type="predicted"/>
<feature type="compositionally biased region" description="Basic and acidic residues" evidence="1">
    <location>
        <begin position="213"/>
        <end position="227"/>
    </location>
</feature>
<dbReference type="HOGENOM" id="CLU_318088_0_0_1"/>
<gene>
    <name evidence="2" type="ORF">CAWG_03972</name>
</gene>